<gene>
    <name evidence="4" type="ordered locus">Snas_3193</name>
</gene>
<dbReference type="InterPro" id="IPR016181">
    <property type="entry name" value="Acyl_CoA_acyltransferase"/>
</dbReference>
<protein>
    <submittedName>
        <fullName evidence="4">GCN5-related N-acetyltransferase</fullName>
    </submittedName>
</protein>
<accession>D3QBI1</accession>
<dbReference type="KEGG" id="sna:Snas_3193"/>
<dbReference type="Proteomes" id="UP000000844">
    <property type="component" value="Chromosome"/>
</dbReference>
<dbReference type="Pfam" id="PF00583">
    <property type="entry name" value="Acetyltransf_1"/>
    <property type="match status" value="1"/>
</dbReference>
<dbReference type="PROSITE" id="PS51186">
    <property type="entry name" value="GNAT"/>
    <property type="match status" value="1"/>
</dbReference>
<name>D3QBI1_STANL</name>
<organism evidence="4 5">
    <name type="scientific">Stackebrandtia nassauensis (strain DSM 44728 / CIP 108903 / NRRL B-16338 / NBRC 102104 / LLR-40K-21)</name>
    <dbReference type="NCBI Taxonomy" id="446470"/>
    <lineage>
        <taxon>Bacteria</taxon>
        <taxon>Bacillati</taxon>
        <taxon>Actinomycetota</taxon>
        <taxon>Actinomycetes</taxon>
        <taxon>Glycomycetales</taxon>
        <taxon>Glycomycetaceae</taxon>
        <taxon>Stackebrandtia</taxon>
    </lineage>
</organism>
<dbReference type="InterPro" id="IPR000182">
    <property type="entry name" value="GNAT_dom"/>
</dbReference>
<dbReference type="RefSeq" id="WP_013018434.1">
    <property type="nucleotide sequence ID" value="NC_013947.1"/>
</dbReference>
<reference evidence="4 5" key="1">
    <citation type="journal article" date="2009" name="Stand. Genomic Sci.">
        <title>Complete genome sequence of Stackebrandtia nassauensis type strain (LLR-40K-21).</title>
        <authorList>
            <person name="Munk C."/>
            <person name="Lapidus A."/>
            <person name="Copeland A."/>
            <person name="Jando M."/>
            <person name="Mayilraj S."/>
            <person name="Glavina Del Rio T."/>
            <person name="Nolan M."/>
            <person name="Chen F."/>
            <person name="Lucas S."/>
            <person name="Tice H."/>
            <person name="Cheng J.F."/>
            <person name="Han C."/>
            <person name="Detter J.C."/>
            <person name="Bruce D."/>
            <person name="Goodwin L."/>
            <person name="Chain P."/>
            <person name="Pitluck S."/>
            <person name="Goker M."/>
            <person name="Ovchinikova G."/>
            <person name="Pati A."/>
            <person name="Ivanova N."/>
            <person name="Mavromatis K."/>
            <person name="Chen A."/>
            <person name="Palaniappan K."/>
            <person name="Land M."/>
            <person name="Hauser L."/>
            <person name="Chang Y.J."/>
            <person name="Jeffries C.D."/>
            <person name="Bristow J."/>
            <person name="Eisen J.A."/>
            <person name="Markowitz V."/>
            <person name="Hugenholtz P."/>
            <person name="Kyrpides N.C."/>
            <person name="Klenk H.P."/>
        </authorList>
    </citation>
    <scope>NUCLEOTIDE SEQUENCE [LARGE SCALE GENOMIC DNA]</scope>
    <source>
        <strain evidence="5">DSM 44728 / CIP 108903 / NRRL B-16338 / NBRC 102104 / LLR-40K-21</strain>
    </source>
</reference>
<evidence type="ECO:0000259" key="3">
    <source>
        <dbReference type="PROSITE" id="PS51186"/>
    </source>
</evidence>
<keyword evidence="2" id="KW-0012">Acyltransferase</keyword>
<dbReference type="EMBL" id="CP001778">
    <property type="protein sequence ID" value="ADD42863.1"/>
    <property type="molecule type" value="Genomic_DNA"/>
</dbReference>
<dbReference type="GO" id="GO:0016747">
    <property type="term" value="F:acyltransferase activity, transferring groups other than amino-acyl groups"/>
    <property type="evidence" value="ECO:0007669"/>
    <property type="project" value="InterPro"/>
</dbReference>
<evidence type="ECO:0000256" key="1">
    <source>
        <dbReference type="ARBA" id="ARBA00022679"/>
    </source>
</evidence>
<keyword evidence="5" id="KW-1185">Reference proteome</keyword>
<dbReference type="CDD" id="cd04301">
    <property type="entry name" value="NAT_SF"/>
    <property type="match status" value="1"/>
</dbReference>
<dbReference type="OrthoDB" id="9799092at2"/>
<proteinExistence type="predicted"/>
<dbReference type="PANTHER" id="PTHR43877">
    <property type="entry name" value="AMINOALKYLPHOSPHONATE N-ACETYLTRANSFERASE-RELATED-RELATED"/>
    <property type="match status" value="1"/>
</dbReference>
<sequence length="156" mass="17337">MNDIIVRPARLSDLDGWIACATSLFREDGGTRDSSMNLDWPRDHGPDSFRAGLDDDTRLQLVAVDGHDVVGYLAGAVAEPTVMRSVRIATLRSLYVLPQHRDSGVGAVLVDRFRQWARQREADRVAVTAYASNEGALRFYQRQGLVPFHVTLEADV</sequence>
<evidence type="ECO:0000313" key="5">
    <source>
        <dbReference type="Proteomes" id="UP000000844"/>
    </source>
</evidence>
<evidence type="ECO:0000313" key="4">
    <source>
        <dbReference type="EMBL" id="ADD42863.1"/>
    </source>
</evidence>
<keyword evidence="1 4" id="KW-0808">Transferase</keyword>
<dbReference type="eggNOG" id="COG0456">
    <property type="taxonomic scope" value="Bacteria"/>
</dbReference>
<dbReference type="AlphaFoldDB" id="D3QBI1"/>
<dbReference type="Gene3D" id="3.40.630.30">
    <property type="match status" value="1"/>
</dbReference>
<dbReference type="InterPro" id="IPR050832">
    <property type="entry name" value="Bact_Acetyltransf"/>
</dbReference>
<dbReference type="SUPFAM" id="SSF55729">
    <property type="entry name" value="Acyl-CoA N-acyltransferases (Nat)"/>
    <property type="match status" value="1"/>
</dbReference>
<dbReference type="STRING" id="446470.Snas_3193"/>
<feature type="domain" description="N-acetyltransferase" evidence="3">
    <location>
        <begin position="4"/>
        <end position="156"/>
    </location>
</feature>
<dbReference type="HOGENOM" id="CLU_013985_36_3_11"/>
<evidence type="ECO:0000256" key="2">
    <source>
        <dbReference type="ARBA" id="ARBA00023315"/>
    </source>
</evidence>